<dbReference type="Pfam" id="PF22769">
    <property type="entry name" value="DCD"/>
    <property type="match status" value="1"/>
</dbReference>
<proteinExistence type="predicted"/>
<organism evidence="3 4">
    <name type="scientific">Crocosphaera subtropica (strain ATCC 51142 / BH68)</name>
    <name type="common">Cyanothece sp. (strain ATCC 51142)</name>
    <dbReference type="NCBI Taxonomy" id="43989"/>
    <lineage>
        <taxon>Bacteria</taxon>
        <taxon>Bacillati</taxon>
        <taxon>Cyanobacteriota</taxon>
        <taxon>Cyanophyceae</taxon>
        <taxon>Oscillatoriophycideae</taxon>
        <taxon>Chroococcales</taxon>
        <taxon>Aphanothecaceae</taxon>
        <taxon>Crocosphaera</taxon>
        <taxon>Crocosphaera subtropica</taxon>
    </lineage>
</organism>
<dbReference type="HOGENOM" id="CLU_083302_0_0_3"/>
<dbReference type="eggNOG" id="COG0717">
    <property type="taxonomic scope" value="Bacteria"/>
</dbReference>
<protein>
    <submittedName>
        <fullName evidence="3">Uncharacterized protein</fullName>
    </submittedName>
</protein>
<dbReference type="InterPro" id="IPR036157">
    <property type="entry name" value="dUTPase-like_sf"/>
</dbReference>
<dbReference type="STRING" id="43989.cce_0383"/>
<dbReference type="GO" id="GO:0008829">
    <property type="term" value="F:dCTP deaminase activity"/>
    <property type="evidence" value="ECO:0007669"/>
    <property type="project" value="InterPro"/>
</dbReference>
<evidence type="ECO:0000256" key="1">
    <source>
        <dbReference type="ARBA" id="ARBA00022801"/>
    </source>
</evidence>
<keyword evidence="2" id="KW-0546">Nucleotide metabolism</keyword>
<accession>B1WN92</accession>
<sequence>MTILSDQDIRQEIGINIYIYPYKKDNLKGSSYNLTASQLAWDLSTRKSIYDSSQNKITIQPKTTALIETNESIWVSQKISGTYYSRVREVSKGTGHISTTLDPNYIGCSLIALRNHSQSPIEITPETDPFVTLIFQYLHTPSTKEQTRNTSGRRDLLSTLGIQLNKEETEFLDREFMNNKDALLNKLLECDDYKIIQKNESKKKKRDLNKYQIKRKTFFLKNNNNILF</sequence>
<dbReference type="Proteomes" id="UP000001203">
    <property type="component" value="Chromosome circular"/>
</dbReference>
<dbReference type="InterPro" id="IPR033704">
    <property type="entry name" value="dUTPase_trimeric"/>
</dbReference>
<dbReference type="CDD" id="cd07557">
    <property type="entry name" value="trimeric_dUTPase"/>
    <property type="match status" value="1"/>
</dbReference>
<keyword evidence="1" id="KW-0378">Hydrolase</keyword>
<dbReference type="OrthoDB" id="2910790at2"/>
<gene>
    <name evidence="3" type="ordered locus">cce_0383</name>
</gene>
<dbReference type="RefSeq" id="WP_009546471.1">
    <property type="nucleotide sequence ID" value="NC_010546.1"/>
</dbReference>
<evidence type="ECO:0000313" key="4">
    <source>
        <dbReference type="Proteomes" id="UP000001203"/>
    </source>
</evidence>
<evidence type="ECO:0000256" key="2">
    <source>
        <dbReference type="ARBA" id="ARBA00023080"/>
    </source>
</evidence>
<dbReference type="Gene3D" id="2.70.40.10">
    <property type="match status" value="1"/>
</dbReference>
<dbReference type="InterPro" id="IPR011962">
    <property type="entry name" value="dCTP_deaminase"/>
</dbReference>
<dbReference type="SUPFAM" id="SSF51283">
    <property type="entry name" value="dUTPase-like"/>
    <property type="match status" value="1"/>
</dbReference>
<dbReference type="AlphaFoldDB" id="B1WN92"/>
<dbReference type="GO" id="GO:0006229">
    <property type="term" value="P:dUTP biosynthetic process"/>
    <property type="evidence" value="ECO:0007669"/>
    <property type="project" value="InterPro"/>
</dbReference>
<keyword evidence="4" id="KW-1185">Reference proteome</keyword>
<dbReference type="KEGG" id="cyt:cce_0383"/>
<dbReference type="EMBL" id="CP000806">
    <property type="protein sequence ID" value="ACB49734.1"/>
    <property type="molecule type" value="Genomic_DNA"/>
</dbReference>
<evidence type="ECO:0000313" key="3">
    <source>
        <dbReference type="EMBL" id="ACB49734.1"/>
    </source>
</evidence>
<name>B1WN92_CROS5</name>
<reference evidence="3 4" key="1">
    <citation type="journal article" date="2008" name="Proc. Natl. Acad. Sci. U.S.A.">
        <title>The genome of Cyanothece 51142, a unicellular diazotrophic cyanobacterium important in the marine nitrogen cycle.</title>
        <authorList>
            <person name="Welsh E.A."/>
            <person name="Liberton M."/>
            <person name="Stoeckel J."/>
            <person name="Loh T."/>
            <person name="Elvitigala T."/>
            <person name="Wang C."/>
            <person name="Wollam A."/>
            <person name="Fulton R.S."/>
            <person name="Clifton S.W."/>
            <person name="Jacobs J.M."/>
            <person name="Aurora R."/>
            <person name="Ghosh B.K."/>
            <person name="Sherman L.A."/>
            <person name="Smith R.D."/>
            <person name="Wilson R.K."/>
            <person name="Pakrasi H.B."/>
        </authorList>
    </citation>
    <scope>NUCLEOTIDE SEQUENCE [LARGE SCALE GENOMIC DNA]</scope>
    <source>
        <strain evidence="4">ATCC 51142 / BH68</strain>
    </source>
</reference>